<dbReference type="GO" id="GO:0005657">
    <property type="term" value="C:replication fork"/>
    <property type="evidence" value="ECO:0007669"/>
    <property type="project" value="TreeGrafter"/>
</dbReference>
<sequence length="178" mass="19960">MRKEMKEYLSMDTIMDTEQNTSCTTEFLNSLELSGVPSHKLQLKLNVPDMLMQTFDAPPLCRGTRLRITKLMQNILGATILKGVGKGESVIIPRIPIISTDLPVQFERVQFPIKLSFAVTINNAQGQSLLVAGVHLEKPRFFHGQQYIACSCVSDEPNLHIFAPGRRTYNIVNSTILE</sequence>
<dbReference type="EMBL" id="BMAU01021103">
    <property type="protein sequence ID" value="GFX90707.1"/>
    <property type="molecule type" value="Genomic_DNA"/>
</dbReference>
<dbReference type="AlphaFoldDB" id="A0A8X6V0G1"/>
<dbReference type="InterPro" id="IPR049163">
    <property type="entry name" value="Pif1-like_2B_dom"/>
</dbReference>
<dbReference type="PANTHER" id="PTHR23274">
    <property type="entry name" value="DNA HELICASE-RELATED"/>
    <property type="match status" value="1"/>
</dbReference>
<dbReference type="Proteomes" id="UP000887159">
    <property type="component" value="Unassembled WGS sequence"/>
</dbReference>
<dbReference type="SUPFAM" id="SSF52540">
    <property type="entry name" value="P-loop containing nucleoside triphosphate hydrolases"/>
    <property type="match status" value="1"/>
</dbReference>
<reference evidence="2" key="1">
    <citation type="submission" date="2020-08" db="EMBL/GenBank/DDBJ databases">
        <title>Multicomponent nature underlies the extraordinary mechanical properties of spider dragline silk.</title>
        <authorList>
            <person name="Kono N."/>
            <person name="Nakamura H."/>
            <person name="Mori M."/>
            <person name="Yoshida Y."/>
            <person name="Ohtoshi R."/>
            <person name="Malay A.D."/>
            <person name="Moran D.A.P."/>
            <person name="Tomita M."/>
            <person name="Numata K."/>
            <person name="Arakawa K."/>
        </authorList>
    </citation>
    <scope>NUCLEOTIDE SEQUENCE</scope>
</reference>
<accession>A0A8X6V0G1</accession>
<gene>
    <name evidence="2" type="primary">AVEN_126065_1</name>
    <name evidence="2" type="ORF">TNCV_3195251</name>
</gene>
<keyword evidence="3" id="KW-1185">Reference proteome</keyword>
<keyword evidence="2" id="KW-0067">ATP-binding</keyword>
<dbReference type="GO" id="GO:0006260">
    <property type="term" value="P:DNA replication"/>
    <property type="evidence" value="ECO:0007669"/>
    <property type="project" value="TreeGrafter"/>
</dbReference>
<dbReference type="PANTHER" id="PTHR23274:SF51">
    <property type="entry name" value="OS03G0423850 PROTEIN"/>
    <property type="match status" value="1"/>
</dbReference>
<protein>
    <submittedName>
        <fullName evidence="2">ATP-dependent DNA helicase</fullName>
    </submittedName>
</protein>
<keyword evidence="2" id="KW-0347">Helicase</keyword>
<keyword evidence="2" id="KW-0547">Nucleotide-binding</keyword>
<proteinExistence type="predicted"/>
<dbReference type="GO" id="GO:0004386">
    <property type="term" value="F:helicase activity"/>
    <property type="evidence" value="ECO:0007669"/>
    <property type="project" value="UniProtKB-KW"/>
</dbReference>
<comment type="caution">
    <text evidence="2">The sequence shown here is derived from an EMBL/GenBank/DDBJ whole genome shotgun (WGS) entry which is preliminary data.</text>
</comment>
<evidence type="ECO:0000313" key="3">
    <source>
        <dbReference type="Proteomes" id="UP000887159"/>
    </source>
</evidence>
<organism evidence="2 3">
    <name type="scientific">Trichonephila clavipes</name>
    <name type="common">Golden silk orbweaver</name>
    <name type="synonym">Nephila clavipes</name>
    <dbReference type="NCBI Taxonomy" id="2585209"/>
    <lineage>
        <taxon>Eukaryota</taxon>
        <taxon>Metazoa</taxon>
        <taxon>Ecdysozoa</taxon>
        <taxon>Arthropoda</taxon>
        <taxon>Chelicerata</taxon>
        <taxon>Arachnida</taxon>
        <taxon>Araneae</taxon>
        <taxon>Araneomorphae</taxon>
        <taxon>Entelegynae</taxon>
        <taxon>Araneoidea</taxon>
        <taxon>Nephilidae</taxon>
        <taxon>Trichonephila</taxon>
    </lineage>
</organism>
<dbReference type="Pfam" id="PF21530">
    <property type="entry name" value="Pif1_2B_dom"/>
    <property type="match status" value="1"/>
</dbReference>
<name>A0A8X6V0G1_TRICX</name>
<evidence type="ECO:0000313" key="2">
    <source>
        <dbReference type="EMBL" id="GFX90707.1"/>
    </source>
</evidence>
<keyword evidence="2" id="KW-0378">Hydrolase</keyword>
<feature type="domain" description="DNA helicase Pif1-like 2B" evidence="1">
    <location>
        <begin position="26"/>
        <end position="71"/>
    </location>
</feature>
<evidence type="ECO:0000259" key="1">
    <source>
        <dbReference type="Pfam" id="PF21530"/>
    </source>
</evidence>
<dbReference type="InterPro" id="IPR027417">
    <property type="entry name" value="P-loop_NTPase"/>
</dbReference>